<dbReference type="Proteomes" id="UP001163324">
    <property type="component" value="Chromosome 5"/>
</dbReference>
<evidence type="ECO:0000313" key="2">
    <source>
        <dbReference type="Proteomes" id="UP001163324"/>
    </source>
</evidence>
<name>A0ACC0UYI9_9HYPO</name>
<keyword evidence="2" id="KW-1185">Reference proteome</keyword>
<sequence>MYRYEVLAKTTSVSSPAVQAEADQLLHQAACHLTPRIGSLPLELATNVSSHLGVGDLLPLARVNRCLAEIILPRLRRLLYGHVCLTVVLPLDRGQHHDRIPMFLRTLLRHPELALMVSGLEVIVWTGSRLKNPLRLTTLASNILSEHDMELARPVVMASLQTGPMWLGRLRGGHIDALIAAVLACTKNIETLILPAILQTKCSVLGPALKAHAPSLTRLNSVDLPDRIEHFCSGFYRHTSYDIFLPLFSVPNLRSVRVQLLPMHANGEGVFSRSGPPLPPAARLTSLTVSGHAPERVLGQILALCPSLEDLSYEYIFSEARNRHMASDALGRALRLRGSTLESVKVVVGSLVGTEYEGIGGTSRDMVGSLAFMSRLRGLDMTVATLAGQRSQAAPPLAALLPGTLRTLRLRLRCCSSASRLGWLWDWTGPGLARYVCGFLRAKGSDGRSAVPSGLEQIELWFEGGLDEDDNDDEMAGHGGEEEADEDAEVMLRSCGFEEVSVRDRDETWVYRLNLTKVPEGERVRPMDNIVT</sequence>
<organism evidence="1 2">
    <name type="scientific">Trichothecium roseum</name>
    <dbReference type="NCBI Taxonomy" id="47278"/>
    <lineage>
        <taxon>Eukaryota</taxon>
        <taxon>Fungi</taxon>
        <taxon>Dikarya</taxon>
        <taxon>Ascomycota</taxon>
        <taxon>Pezizomycotina</taxon>
        <taxon>Sordariomycetes</taxon>
        <taxon>Hypocreomycetidae</taxon>
        <taxon>Hypocreales</taxon>
        <taxon>Hypocreales incertae sedis</taxon>
        <taxon>Trichothecium</taxon>
    </lineage>
</organism>
<protein>
    <submittedName>
        <fullName evidence="1">Uncharacterized protein</fullName>
    </submittedName>
</protein>
<gene>
    <name evidence="1" type="ORF">N3K66_005674</name>
</gene>
<proteinExistence type="predicted"/>
<dbReference type="EMBL" id="CM047944">
    <property type="protein sequence ID" value="KAI9899213.1"/>
    <property type="molecule type" value="Genomic_DNA"/>
</dbReference>
<accession>A0ACC0UYI9</accession>
<evidence type="ECO:0000313" key="1">
    <source>
        <dbReference type="EMBL" id="KAI9899213.1"/>
    </source>
</evidence>
<reference evidence="1" key="1">
    <citation type="submission" date="2022-10" db="EMBL/GenBank/DDBJ databases">
        <title>Complete Genome of Trichothecium roseum strain YXFP-22015, a Plant Pathogen Isolated from Citrus.</title>
        <authorList>
            <person name="Wang Y."/>
            <person name="Zhu L."/>
        </authorList>
    </citation>
    <scope>NUCLEOTIDE SEQUENCE</scope>
    <source>
        <strain evidence="1">YXFP-22015</strain>
    </source>
</reference>
<comment type="caution">
    <text evidence="1">The sequence shown here is derived from an EMBL/GenBank/DDBJ whole genome shotgun (WGS) entry which is preliminary data.</text>
</comment>